<dbReference type="EMBL" id="UOEL01000111">
    <property type="protein sequence ID" value="VAW13993.1"/>
    <property type="molecule type" value="Genomic_DNA"/>
</dbReference>
<dbReference type="AlphaFoldDB" id="A0A3B0TCY3"/>
<feature type="transmembrane region" description="Helical" evidence="1">
    <location>
        <begin position="7"/>
        <end position="25"/>
    </location>
</feature>
<protein>
    <recommendedName>
        <fullName evidence="3">Prenyltransferase</fullName>
    </recommendedName>
</protein>
<gene>
    <name evidence="2" type="ORF">MNBD_BACTEROID03-2472</name>
</gene>
<keyword evidence="1" id="KW-0472">Membrane</keyword>
<evidence type="ECO:0000313" key="2">
    <source>
        <dbReference type="EMBL" id="VAW13993.1"/>
    </source>
</evidence>
<feature type="transmembrane region" description="Helical" evidence="1">
    <location>
        <begin position="162"/>
        <end position="178"/>
    </location>
</feature>
<keyword evidence="1" id="KW-0812">Transmembrane</keyword>
<evidence type="ECO:0008006" key="3">
    <source>
        <dbReference type="Google" id="ProtNLM"/>
    </source>
</evidence>
<feature type="transmembrane region" description="Helical" evidence="1">
    <location>
        <begin position="254"/>
        <end position="274"/>
    </location>
</feature>
<keyword evidence="1" id="KW-1133">Transmembrane helix</keyword>
<name>A0A3B0TCY3_9ZZZZ</name>
<feature type="transmembrane region" description="Helical" evidence="1">
    <location>
        <begin position="37"/>
        <end position="56"/>
    </location>
</feature>
<proteinExistence type="predicted"/>
<accession>A0A3B0TCY3</accession>
<organism evidence="2">
    <name type="scientific">hydrothermal vent metagenome</name>
    <dbReference type="NCBI Taxonomy" id="652676"/>
    <lineage>
        <taxon>unclassified sequences</taxon>
        <taxon>metagenomes</taxon>
        <taxon>ecological metagenomes</taxon>
    </lineage>
</organism>
<feature type="transmembrane region" description="Helical" evidence="1">
    <location>
        <begin position="76"/>
        <end position="93"/>
    </location>
</feature>
<evidence type="ECO:0000256" key="1">
    <source>
        <dbReference type="SAM" id="Phobius"/>
    </source>
</evidence>
<feature type="transmembrane region" description="Helical" evidence="1">
    <location>
        <begin position="223"/>
        <end position="242"/>
    </location>
</feature>
<sequence length="278" mass="31814">MKWLQRIFDFYLDASVHVAFAIFALVKLTEISFEISIQTHLSWFLFFGSIGCYNFIKYGLEAEKYLLVANQYHKNIQVLSLATLALALYHSWFLNFETWMGIGCLLLLTGLYAIPVLPNAKNLRSWGGLKIFVVALVWSGSTVVLPLLSAQQTITWDVSVEIIQRFVFVLVLLIPFEIRDLAYDKPELKTLPQRYGVARTKTLGSLGAVLFFFLTFLKDDISTTELVLKGILFLILASVLFATKRNQSKYFASFWVEGIPVFWWVLALGLRQLFDKLV</sequence>
<reference evidence="2" key="1">
    <citation type="submission" date="2018-06" db="EMBL/GenBank/DDBJ databases">
        <authorList>
            <person name="Zhirakovskaya E."/>
        </authorList>
    </citation>
    <scope>NUCLEOTIDE SEQUENCE</scope>
</reference>
<feature type="transmembrane region" description="Helical" evidence="1">
    <location>
        <begin position="129"/>
        <end position="150"/>
    </location>
</feature>
<feature type="transmembrane region" description="Helical" evidence="1">
    <location>
        <begin position="198"/>
        <end position="217"/>
    </location>
</feature>
<feature type="transmembrane region" description="Helical" evidence="1">
    <location>
        <begin position="99"/>
        <end position="117"/>
    </location>
</feature>